<reference evidence="1 2" key="1">
    <citation type="submission" date="2022-03" db="EMBL/GenBank/DDBJ databases">
        <authorList>
            <person name="Brunel B."/>
        </authorList>
    </citation>
    <scope>NUCLEOTIDE SEQUENCE [LARGE SCALE GENOMIC DNA]</scope>
    <source>
        <strain evidence="1">STM5069sample</strain>
    </source>
</reference>
<accession>A0ABN8JP85</accession>
<comment type="caution">
    <text evidence="1">The sequence shown here is derived from an EMBL/GenBank/DDBJ whole genome shotgun (WGS) entry which is preliminary data.</text>
</comment>
<dbReference type="Proteomes" id="UP001153050">
    <property type="component" value="Unassembled WGS sequence"/>
</dbReference>
<proteinExistence type="predicted"/>
<organism evidence="1 2">
    <name type="scientific">Mesorhizobium escarrei</name>
    <dbReference type="NCBI Taxonomy" id="666018"/>
    <lineage>
        <taxon>Bacteria</taxon>
        <taxon>Pseudomonadati</taxon>
        <taxon>Pseudomonadota</taxon>
        <taxon>Alphaproteobacteria</taxon>
        <taxon>Hyphomicrobiales</taxon>
        <taxon>Phyllobacteriaceae</taxon>
        <taxon>Mesorhizobium</taxon>
    </lineage>
</organism>
<sequence length="200" mass="22272">MGGIGQKKGAQALASLGYRLHHCLEARDHCNGRHCDDTGTRIGLIDNSVARDCTIVSFYHPQLNSVLVPELQPRQDVVCVLQLAAQDNIVSRLPSNRVSDYIDAFRRVLRNSDFICFGANELSKSGTCSLDQLHHFFFVIQAIQSIVKMLIHRRAGGSGYEPLICNIHVNGAFNGRKLLPEDVQSKKMACHARHQIRVRG</sequence>
<gene>
    <name evidence="1" type="ORF">MES5069_220192</name>
</gene>
<protein>
    <submittedName>
        <fullName evidence="1">Uncharacterized protein</fullName>
    </submittedName>
</protein>
<evidence type="ECO:0000313" key="2">
    <source>
        <dbReference type="Proteomes" id="UP001153050"/>
    </source>
</evidence>
<dbReference type="EMBL" id="CAKXZT010000116">
    <property type="protein sequence ID" value="CAH2399496.1"/>
    <property type="molecule type" value="Genomic_DNA"/>
</dbReference>
<keyword evidence="2" id="KW-1185">Reference proteome</keyword>
<evidence type="ECO:0000313" key="1">
    <source>
        <dbReference type="EMBL" id="CAH2399496.1"/>
    </source>
</evidence>
<name>A0ABN8JP85_9HYPH</name>